<accession>A0A644UMG0</accession>
<dbReference type="InterPro" id="IPR000182">
    <property type="entry name" value="GNAT_dom"/>
</dbReference>
<gene>
    <name evidence="2" type="ORF">SDC9_25998</name>
</gene>
<name>A0A644UMG0_9ZZZZ</name>
<dbReference type="PANTHER" id="PTHR43792:SF1">
    <property type="entry name" value="N-ACETYLTRANSFERASE DOMAIN-CONTAINING PROTEIN"/>
    <property type="match status" value="1"/>
</dbReference>
<dbReference type="InterPro" id="IPR016181">
    <property type="entry name" value="Acyl_CoA_acyltransferase"/>
</dbReference>
<feature type="domain" description="N-acetyltransferase" evidence="1">
    <location>
        <begin position="11"/>
        <end position="168"/>
    </location>
</feature>
<evidence type="ECO:0000259" key="1">
    <source>
        <dbReference type="PROSITE" id="PS51186"/>
    </source>
</evidence>
<evidence type="ECO:0000313" key="2">
    <source>
        <dbReference type="EMBL" id="MPL80105.1"/>
    </source>
</evidence>
<dbReference type="Pfam" id="PF13302">
    <property type="entry name" value="Acetyltransf_3"/>
    <property type="match status" value="1"/>
</dbReference>
<proteinExistence type="predicted"/>
<dbReference type="EMBL" id="VSSQ01000133">
    <property type="protein sequence ID" value="MPL80105.1"/>
    <property type="molecule type" value="Genomic_DNA"/>
</dbReference>
<dbReference type="Gene3D" id="3.40.630.30">
    <property type="match status" value="1"/>
</dbReference>
<dbReference type="SUPFAM" id="SSF55729">
    <property type="entry name" value="Acyl-CoA N-acyltransferases (Nat)"/>
    <property type="match status" value="1"/>
</dbReference>
<organism evidence="2">
    <name type="scientific">bioreactor metagenome</name>
    <dbReference type="NCBI Taxonomy" id="1076179"/>
    <lineage>
        <taxon>unclassified sequences</taxon>
        <taxon>metagenomes</taxon>
        <taxon>ecological metagenomes</taxon>
    </lineage>
</organism>
<protein>
    <recommendedName>
        <fullName evidence="1">N-acetyltransferase domain-containing protein</fullName>
    </recommendedName>
</protein>
<dbReference type="AlphaFoldDB" id="A0A644UMG0"/>
<dbReference type="InterPro" id="IPR051531">
    <property type="entry name" value="N-acetyltransferase"/>
</dbReference>
<dbReference type="PROSITE" id="PS51186">
    <property type="entry name" value="GNAT"/>
    <property type="match status" value="1"/>
</dbReference>
<comment type="caution">
    <text evidence="2">The sequence shown here is derived from an EMBL/GenBank/DDBJ whole genome shotgun (WGS) entry which is preliminary data.</text>
</comment>
<sequence length="175" mass="20693">METNLLETERLYLREMNQSDYKELSLILQDEETMLAYNGAFTDAETQDWLDRQIKRYEEYGFGLWAVVLKETNEMIGQCGLTLQPWYDKQVLEIGYLFQRRYWHKGYATEAARACKEYAFTQLDADRVCSIIRDTNIPSQNVALRNGMTITETWTKHYRGIDMPHYLFTAERASI</sequence>
<dbReference type="GO" id="GO:0016747">
    <property type="term" value="F:acyltransferase activity, transferring groups other than amino-acyl groups"/>
    <property type="evidence" value="ECO:0007669"/>
    <property type="project" value="InterPro"/>
</dbReference>
<dbReference type="PANTHER" id="PTHR43792">
    <property type="entry name" value="GNAT FAMILY, PUTATIVE (AFU_ORTHOLOGUE AFUA_3G00765)-RELATED-RELATED"/>
    <property type="match status" value="1"/>
</dbReference>
<reference evidence="2" key="1">
    <citation type="submission" date="2019-08" db="EMBL/GenBank/DDBJ databases">
        <authorList>
            <person name="Kucharzyk K."/>
            <person name="Murdoch R.W."/>
            <person name="Higgins S."/>
            <person name="Loffler F."/>
        </authorList>
    </citation>
    <scope>NUCLEOTIDE SEQUENCE</scope>
</reference>